<evidence type="ECO:0000313" key="3">
    <source>
        <dbReference type="EMBL" id="CAK0795272.1"/>
    </source>
</evidence>
<protein>
    <recommendedName>
        <fullName evidence="5">RNA-directed RNA polymerase</fullName>
    </recommendedName>
</protein>
<dbReference type="Proteomes" id="UP001189429">
    <property type="component" value="Unassembled WGS sequence"/>
</dbReference>
<evidence type="ECO:0000256" key="1">
    <source>
        <dbReference type="SAM" id="MobiDB-lite"/>
    </source>
</evidence>
<accession>A0ABN9PS93</accession>
<comment type="caution">
    <text evidence="3">The sequence shown here is derived from an EMBL/GenBank/DDBJ whole genome shotgun (WGS) entry which is preliminary data.</text>
</comment>
<sequence>MREIVKQGQLAEARIVIDRLSAQTTAVPPDPPGPPAAATTTGLNGNYLVDARALGNPLPFSGEVTGEGKPGGGSSFTFRVYAGTVDASCRETLDFAARRTDEDQPISKITIEPHERGRALSVVQRVPEGWGIEAWSQLCIEFEPKLPSRFQGMLHHLLDPARGPDAVENIHAWERKLTQHEEQSGDTIADTIKLATLNRKLLEGTRRSRTYLRATASQEQEPAPMDLSPVTGELYLITRCGKGNGKGKGKTGNGKNHDGKGKNKRVCFYYARPNHAKQERRVSATDRTNNDIKPDKAGRYMGKPVDMVIGKRADTEKGDMAALSDGDHYDEADGYVFALTDEVFVMGGCCALEGDDIDLFFDARAAECVCPPTRAPEVAVEGCGGVALDQADGDEVSHYGRKEASMMGQSSGEQLTVKFEAKGARKPIMAASSAVDAGYRARLNDGSGELRAATEKDEEQMKRARCCVAGQATEGPREGQSKGSTAAKLAPGYCFLAREGEPQKVAKKGVDDVAVEFALSYPEALLLELRRRRVEHHRAAIEKSTKHSGKANGSIEVVARRAGSLTRTCVAVIDDKYKTEATSLPVTPPWLVRHPVCIVAGFVLKSDGPSAWATMRGAECTWPLAGAGEAACFKLIRKDQSKLDRAGVFLGRRGESDEVVVGAARGIEFAWSFKRRDVSEHCVQGQFSPPIGAPWDPRAPATGAPVASARRRCITRALIEEHGESPDCAACPRLSSARAIARRARFEEIFRKQADQLIQPCPRRALRLALEGAKRELDAMEEFEAMAWKRRREKPPGERVISTELFHARKGPDCARSRIVARDSAGGVFAPEHSAEAPPTWALKLVISRLASRGESRQLASHDDSVAFFHAQLKALYGVRESSADLQELVRGACRGRGWDILATAPCLACRSEWDCLAGFHGGDFYAEGEPQQLGKVDAMITGSSKDKGMVLRRLLPWNPNGFILLLDPKHFENLSTLLDLSGAQPPSTPVSRATGKNARDALEELKRAGKAIYCRGTGICMHIGPDRCDIQFAAKQLASDAAHPTCLSMMRLRRLARYLAGTHDVGIEFFYQAPWNDIAAHSDGDWSGDVQTCKSTLETPALAISSRAGASPRSEFYALGVDAARGITVEQVMVGIAEEGAGLRAGAKLIIRADSDAARGMIHRARHFWHQQAPREKQLEIERVDGEKKLSDAGAKALDQEVLQACVVNLGVAGGAAAGFGAGEAAQVLAAPWLRATARAACGSDVGTCAAGASQTETCGLTIKVFVAITLIAAGFMAGVLYEKHHSWG</sequence>
<evidence type="ECO:0000313" key="4">
    <source>
        <dbReference type="Proteomes" id="UP001189429"/>
    </source>
</evidence>
<reference evidence="3" key="1">
    <citation type="submission" date="2023-10" db="EMBL/GenBank/DDBJ databases">
        <authorList>
            <person name="Chen Y."/>
            <person name="Shah S."/>
            <person name="Dougan E. K."/>
            <person name="Thang M."/>
            <person name="Chan C."/>
        </authorList>
    </citation>
    <scope>NUCLEOTIDE SEQUENCE [LARGE SCALE GENOMIC DNA]</scope>
</reference>
<gene>
    <name evidence="3" type="ORF">PCOR1329_LOCUS4989</name>
</gene>
<proteinExistence type="predicted"/>
<organism evidence="3 4">
    <name type="scientific">Prorocentrum cordatum</name>
    <dbReference type="NCBI Taxonomy" id="2364126"/>
    <lineage>
        <taxon>Eukaryota</taxon>
        <taxon>Sar</taxon>
        <taxon>Alveolata</taxon>
        <taxon>Dinophyceae</taxon>
        <taxon>Prorocentrales</taxon>
        <taxon>Prorocentraceae</taxon>
        <taxon>Prorocentrum</taxon>
    </lineage>
</organism>
<keyword evidence="4" id="KW-1185">Reference proteome</keyword>
<evidence type="ECO:0008006" key="5">
    <source>
        <dbReference type="Google" id="ProtNLM"/>
    </source>
</evidence>
<feature type="transmembrane region" description="Helical" evidence="2">
    <location>
        <begin position="1262"/>
        <end position="1283"/>
    </location>
</feature>
<name>A0ABN9PS93_9DINO</name>
<feature type="region of interest" description="Disordered" evidence="1">
    <location>
        <begin position="278"/>
        <end position="297"/>
    </location>
</feature>
<keyword evidence="2" id="KW-0472">Membrane</keyword>
<keyword evidence="2" id="KW-0812">Transmembrane</keyword>
<dbReference type="EMBL" id="CAUYUJ010001303">
    <property type="protein sequence ID" value="CAK0795272.1"/>
    <property type="molecule type" value="Genomic_DNA"/>
</dbReference>
<keyword evidence="2" id="KW-1133">Transmembrane helix</keyword>
<evidence type="ECO:0000256" key="2">
    <source>
        <dbReference type="SAM" id="Phobius"/>
    </source>
</evidence>